<name>A0A512LAE8_9PROT</name>
<feature type="domain" description="HTH lysR-type" evidence="5">
    <location>
        <begin position="4"/>
        <end position="61"/>
    </location>
</feature>
<evidence type="ECO:0000256" key="1">
    <source>
        <dbReference type="ARBA" id="ARBA00009437"/>
    </source>
</evidence>
<keyword evidence="7" id="KW-1185">Reference proteome</keyword>
<dbReference type="RefSeq" id="WP_147073782.1">
    <property type="nucleotide sequence ID" value="NZ_AP021884.1"/>
</dbReference>
<dbReference type="CDD" id="cd08419">
    <property type="entry name" value="PBP2_CbbR_RubisCO_like"/>
    <property type="match status" value="1"/>
</dbReference>
<dbReference type="PANTHER" id="PTHR30126:SF5">
    <property type="entry name" value="HTH-TYPE TRANSCRIPTIONAL ACTIVATOR CMPR"/>
    <property type="match status" value="1"/>
</dbReference>
<dbReference type="GO" id="GO:0003700">
    <property type="term" value="F:DNA-binding transcription factor activity"/>
    <property type="evidence" value="ECO:0007669"/>
    <property type="project" value="InterPro"/>
</dbReference>
<evidence type="ECO:0000313" key="7">
    <source>
        <dbReference type="Proteomes" id="UP000321337"/>
    </source>
</evidence>
<dbReference type="EMBL" id="BKAD01000024">
    <property type="protein sequence ID" value="GEP31101.1"/>
    <property type="molecule type" value="Genomic_DNA"/>
</dbReference>
<comment type="caution">
    <text evidence="6">The sequence shown here is derived from an EMBL/GenBank/DDBJ whole genome shotgun (WGS) entry which is preliminary data.</text>
</comment>
<comment type="similarity">
    <text evidence="1">Belongs to the LysR transcriptional regulatory family.</text>
</comment>
<dbReference type="PRINTS" id="PR00039">
    <property type="entry name" value="HTHLYSR"/>
</dbReference>
<organism evidence="6 7">
    <name type="scientific">Sulfuriferula plumbiphila</name>
    <dbReference type="NCBI Taxonomy" id="171865"/>
    <lineage>
        <taxon>Bacteria</taxon>
        <taxon>Pseudomonadati</taxon>
        <taxon>Pseudomonadota</taxon>
        <taxon>Betaproteobacteria</taxon>
        <taxon>Nitrosomonadales</taxon>
        <taxon>Sulfuricellaceae</taxon>
        <taxon>Sulfuriferula</taxon>
    </lineage>
</organism>
<dbReference type="FunFam" id="1.10.10.10:FF:000001">
    <property type="entry name" value="LysR family transcriptional regulator"/>
    <property type="match status" value="1"/>
</dbReference>
<proteinExistence type="inferred from homology"/>
<evidence type="ECO:0000256" key="2">
    <source>
        <dbReference type="ARBA" id="ARBA00023015"/>
    </source>
</evidence>
<sequence>MLHLTLRQLKVFEAVARHLSYSRAARELHLTQPAVSMQIKLLEENLGLPLFEQLGKKIFLTEAGREMYRYSKTIAEQLAEAESVFAELKGMERGNLKISVASTANYFATQLLASFRQTHPRVTVNLDVTNREALLGQLEHNQIDLAVMGQPPDGHDLIAESFMENPLVVIAAPDNPLAGQKHIPVSRLADETLIVREAGSGTRSASERFFQTHQIAPRTGLVMNTNEAIKQAVQAGMGLAVVSLHTVSLELETKRLALLDVEFFPIQRYWFVVHRKNKRLSATAQAFKQFLLDEGKAAVTG</sequence>
<dbReference type="InterPro" id="IPR000847">
    <property type="entry name" value="LysR_HTH_N"/>
</dbReference>
<dbReference type="Pfam" id="PF03466">
    <property type="entry name" value="LysR_substrate"/>
    <property type="match status" value="1"/>
</dbReference>
<dbReference type="Gene3D" id="1.10.10.10">
    <property type="entry name" value="Winged helix-like DNA-binding domain superfamily/Winged helix DNA-binding domain"/>
    <property type="match status" value="1"/>
</dbReference>
<protein>
    <submittedName>
        <fullName evidence="6">LysR family transcriptional regulator</fullName>
    </submittedName>
</protein>
<keyword evidence="3" id="KW-0238">DNA-binding</keyword>
<dbReference type="OrthoDB" id="9785745at2"/>
<dbReference type="InterPro" id="IPR036388">
    <property type="entry name" value="WH-like_DNA-bd_sf"/>
</dbReference>
<evidence type="ECO:0000256" key="3">
    <source>
        <dbReference type="ARBA" id="ARBA00023125"/>
    </source>
</evidence>
<dbReference type="SUPFAM" id="SSF46785">
    <property type="entry name" value="Winged helix' DNA-binding domain"/>
    <property type="match status" value="1"/>
</dbReference>
<dbReference type="PANTHER" id="PTHR30126">
    <property type="entry name" value="HTH-TYPE TRANSCRIPTIONAL REGULATOR"/>
    <property type="match status" value="1"/>
</dbReference>
<gene>
    <name evidence="6" type="ORF">TPL01_22390</name>
</gene>
<dbReference type="Proteomes" id="UP000321337">
    <property type="component" value="Unassembled WGS sequence"/>
</dbReference>
<evidence type="ECO:0000313" key="6">
    <source>
        <dbReference type="EMBL" id="GEP31101.1"/>
    </source>
</evidence>
<reference evidence="6 7" key="1">
    <citation type="submission" date="2019-07" db="EMBL/GenBank/DDBJ databases">
        <title>Whole genome shotgun sequence of Thiobacillus plumbophilus NBRC 107929.</title>
        <authorList>
            <person name="Hosoyama A."/>
            <person name="Uohara A."/>
            <person name="Ohji S."/>
            <person name="Ichikawa N."/>
        </authorList>
    </citation>
    <scope>NUCLEOTIDE SEQUENCE [LARGE SCALE GENOMIC DNA]</scope>
    <source>
        <strain evidence="6 7">NBRC 107929</strain>
    </source>
</reference>
<dbReference type="SUPFAM" id="SSF53850">
    <property type="entry name" value="Periplasmic binding protein-like II"/>
    <property type="match status" value="1"/>
</dbReference>
<evidence type="ECO:0000256" key="4">
    <source>
        <dbReference type="ARBA" id="ARBA00023163"/>
    </source>
</evidence>
<accession>A0A512LAE8</accession>
<dbReference type="PROSITE" id="PS50931">
    <property type="entry name" value="HTH_LYSR"/>
    <property type="match status" value="1"/>
</dbReference>
<evidence type="ECO:0000259" key="5">
    <source>
        <dbReference type="PROSITE" id="PS50931"/>
    </source>
</evidence>
<dbReference type="Pfam" id="PF00126">
    <property type="entry name" value="HTH_1"/>
    <property type="match status" value="1"/>
</dbReference>
<dbReference type="GO" id="GO:0000976">
    <property type="term" value="F:transcription cis-regulatory region binding"/>
    <property type="evidence" value="ECO:0007669"/>
    <property type="project" value="TreeGrafter"/>
</dbReference>
<keyword evidence="4" id="KW-0804">Transcription</keyword>
<dbReference type="AlphaFoldDB" id="A0A512LAE8"/>
<keyword evidence="2" id="KW-0805">Transcription regulation</keyword>
<dbReference type="InterPro" id="IPR005119">
    <property type="entry name" value="LysR_subst-bd"/>
</dbReference>
<dbReference type="Gene3D" id="3.40.190.290">
    <property type="match status" value="1"/>
</dbReference>
<dbReference type="InterPro" id="IPR036390">
    <property type="entry name" value="WH_DNA-bd_sf"/>
</dbReference>